<keyword evidence="2" id="KW-1185">Reference proteome</keyword>
<evidence type="ECO:0000313" key="2">
    <source>
        <dbReference type="Proteomes" id="UP001054945"/>
    </source>
</evidence>
<dbReference type="EMBL" id="BPLR01005581">
    <property type="protein sequence ID" value="GIY03473.1"/>
    <property type="molecule type" value="Genomic_DNA"/>
</dbReference>
<dbReference type="AlphaFoldDB" id="A0AAV4Q0K0"/>
<gene>
    <name evidence="1" type="ORF">CEXT_322341</name>
</gene>
<organism evidence="1 2">
    <name type="scientific">Caerostris extrusa</name>
    <name type="common">Bark spider</name>
    <name type="synonym">Caerostris bankana</name>
    <dbReference type="NCBI Taxonomy" id="172846"/>
    <lineage>
        <taxon>Eukaryota</taxon>
        <taxon>Metazoa</taxon>
        <taxon>Ecdysozoa</taxon>
        <taxon>Arthropoda</taxon>
        <taxon>Chelicerata</taxon>
        <taxon>Arachnida</taxon>
        <taxon>Araneae</taxon>
        <taxon>Araneomorphae</taxon>
        <taxon>Entelegynae</taxon>
        <taxon>Araneoidea</taxon>
        <taxon>Araneidae</taxon>
        <taxon>Caerostris</taxon>
    </lineage>
</organism>
<evidence type="ECO:0000313" key="1">
    <source>
        <dbReference type="EMBL" id="GIY03473.1"/>
    </source>
</evidence>
<sequence>MVQQLIGKLIASRIGRQQTASGIAEEVLFEQITVDLFSLIVFFYLILNIPNFDKPSISSQKPKSHLLCDKRCISSRKDAKTLPEGGGGSGRPVTFGAICFHSGPVIRNFQNLRYSSIRAIKAHSWSIMDLSVGNVFLVVEKGKL</sequence>
<name>A0AAV4Q0K0_CAEEX</name>
<dbReference type="Proteomes" id="UP001054945">
    <property type="component" value="Unassembled WGS sequence"/>
</dbReference>
<reference evidence="1 2" key="1">
    <citation type="submission" date="2021-06" db="EMBL/GenBank/DDBJ databases">
        <title>Caerostris extrusa draft genome.</title>
        <authorList>
            <person name="Kono N."/>
            <person name="Arakawa K."/>
        </authorList>
    </citation>
    <scope>NUCLEOTIDE SEQUENCE [LARGE SCALE GENOMIC DNA]</scope>
</reference>
<comment type="caution">
    <text evidence="1">The sequence shown here is derived from an EMBL/GenBank/DDBJ whole genome shotgun (WGS) entry which is preliminary data.</text>
</comment>
<accession>A0AAV4Q0K0</accession>
<protein>
    <submittedName>
        <fullName evidence="1">Uncharacterized protein</fullName>
    </submittedName>
</protein>
<proteinExistence type="predicted"/>